<protein>
    <submittedName>
        <fullName evidence="5">Cytohesin-interacting protein</fullName>
    </submittedName>
</protein>
<reference evidence="5" key="1">
    <citation type="submission" date="2025-08" db="UniProtKB">
        <authorList>
            <consortium name="RefSeq"/>
        </authorList>
    </citation>
    <scope>IDENTIFICATION</scope>
    <source>
        <tissue evidence="5">Blood</tissue>
    </source>
</reference>
<organism evidence="4 5">
    <name type="scientific">Eublepharis macularius</name>
    <name type="common">Leopard gecko</name>
    <name type="synonym">Cyrtodactylus macularius</name>
    <dbReference type="NCBI Taxonomy" id="481883"/>
    <lineage>
        <taxon>Eukaryota</taxon>
        <taxon>Metazoa</taxon>
        <taxon>Chordata</taxon>
        <taxon>Craniata</taxon>
        <taxon>Vertebrata</taxon>
        <taxon>Euteleostomi</taxon>
        <taxon>Lepidosauria</taxon>
        <taxon>Squamata</taxon>
        <taxon>Bifurcata</taxon>
        <taxon>Gekkota</taxon>
        <taxon>Eublepharidae</taxon>
        <taxon>Eublepharinae</taxon>
        <taxon>Eublepharis</taxon>
    </lineage>
</organism>
<dbReference type="PROSITE" id="PS50106">
    <property type="entry name" value="PDZ"/>
    <property type="match status" value="1"/>
</dbReference>
<dbReference type="CDD" id="cd06713">
    <property type="entry name" value="PDZ_tamalin_CYTIP-like"/>
    <property type="match status" value="1"/>
</dbReference>
<dbReference type="InterPro" id="IPR052122">
    <property type="entry name" value="Intracell_Traff_Signaling_Reg"/>
</dbReference>
<dbReference type="InterPro" id="IPR036034">
    <property type="entry name" value="PDZ_sf"/>
</dbReference>
<keyword evidence="4" id="KW-1185">Reference proteome</keyword>
<dbReference type="RefSeq" id="XP_054827781.1">
    <property type="nucleotide sequence ID" value="XM_054971806.1"/>
</dbReference>
<dbReference type="InterPro" id="IPR001478">
    <property type="entry name" value="PDZ"/>
</dbReference>
<dbReference type="SMART" id="SM00228">
    <property type="entry name" value="PDZ"/>
    <property type="match status" value="1"/>
</dbReference>
<evidence type="ECO:0000259" key="3">
    <source>
        <dbReference type="PROSITE" id="PS50106"/>
    </source>
</evidence>
<feature type="domain" description="PDZ" evidence="3">
    <location>
        <begin position="76"/>
        <end position="165"/>
    </location>
</feature>
<dbReference type="PANTHER" id="PTHR15963:SF1">
    <property type="entry name" value="CYTOHESIN-INTERACTING PROTEIN"/>
    <property type="match status" value="1"/>
</dbReference>
<dbReference type="GeneID" id="129324509"/>
<keyword evidence="2" id="KW-0963">Cytoplasm</keyword>
<evidence type="ECO:0000256" key="1">
    <source>
        <dbReference type="ARBA" id="ARBA00004496"/>
    </source>
</evidence>
<evidence type="ECO:0000313" key="5">
    <source>
        <dbReference type="RefSeq" id="XP_054827781.1"/>
    </source>
</evidence>
<dbReference type="SUPFAM" id="SSF50156">
    <property type="entry name" value="PDZ domain-like"/>
    <property type="match status" value="1"/>
</dbReference>
<dbReference type="Proteomes" id="UP001190640">
    <property type="component" value="Chromosome 2"/>
</dbReference>
<gene>
    <name evidence="5" type="primary">CYTIP</name>
</gene>
<accession>A0AA97IYG1</accession>
<dbReference type="KEGG" id="emc:129324509"/>
<proteinExistence type="predicted"/>
<dbReference type="GO" id="GO:0030155">
    <property type="term" value="P:regulation of cell adhesion"/>
    <property type="evidence" value="ECO:0007669"/>
    <property type="project" value="TreeGrafter"/>
</dbReference>
<evidence type="ECO:0000313" key="4">
    <source>
        <dbReference type="Proteomes" id="UP001190640"/>
    </source>
</evidence>
<dbReference type="GO" id="GO:0005938">
    <property type="term" value="C:cell cortex"/>
    <property type="evidence" value="ECO:0007669"/>
    <property type="project" value="TreeGrafter"/>
</dbReference>
<dbReference type="Pfam" id="PF00595">
    <property type="entry name" value="PDZ"/>
    <property type="match status" value="1"/>
</dbReference>
<sequence length="360" mass="39891">MSLKRLIQQNHNVHCMGYSVRSTYTPCFESIDSPTLDNRGIQISTNSVGTLPRDYKQLALCRTSSLGGSCGPQRKSLKIFKEDNETFGFEIQTLRFQQQSNCCLESCTYICKVKEGSPAHLSGLQSGYILTNINRVSSEGLSHKQMVDLIRSSGNLLSLDVVNEAFIMKRMELETKMSFLKQTLQEKLVEFQSLCLREQHLLHDEVDGSSLLDPLGLEESNLLSDYIGSGSALANKPRFSSESSCISRLSSMTVGSEDSFYQGGVFEDIVSEAFSQQSSTEDDCFLPRDSAIAVVKTSLRRHRSISVASSGSGSPLCDKGNALNLFGTLPRKSRKGSVRKRLLKFIPGLHRAVEEEESRV</sequence>
<evidence type="ECO:0000256" key="2">
    <source>
        <dbReference type="ARBA" id="ARBA00022490"/>
    </source>
</evidence>
<dbReference type="PANTHER" id="PTHR15963">
    <property type="entry name" value="GENERAL RECEPTOR FOR PHOSPHOINOSITIDES 1-ASSOCIATED SCAFFOLD PROTEIN-RELATED"/>
    <property type="match status" value="1"/>
</dbReference>
<dbReference type="AlphaFoldDB" id="A0AA97IYG1"/>
<dbReference type="Gene3D" id="2.30.42.10">
    <property type="match status" value="1"/>
</dbReference>
<dbReference type="CTD" id="9595"/>
<comment type="subcellular location">
    <subcellularLocation>
        <location evidence="1">Cytoplasm</location>
    </subcellularLocation>
</comment>
<name>A0AA97IYG1_EUBMA</name>